<feature type="transmembrane region" description="Helical" evidence="1">
    <location>
        <begin position="30"/>
        <end position="50"/>
    </location>
</feature>
<accession>A0AAX6NDX8</accession>
<dbReference type="InterPro" id="IPR025434">
    <property type="entry name" value="YesK-like"/>
</dbReference>
<dbReference type="Proteomes" id="UP001269400">
    <property type="component" value="Unassembled WGS sequence"/>
</dbReference>
<keyword evidence="1" id="KW-0472">Membrane</keyword>
<dbReference type="RefSeq" id="WP_316911077.1">
    <property type="nucleotide sequence ID" value="NZ_JAPTGD010000002.1"/>
</dbReference>
<reference evidence="2" key="2">
    <citation type="submission" date="2022-12" db="EMBL/GenBank/DDBJ databases">
        <authorList>
            <person name="Dechsakulwatana C."/>
            <person name="Rungsihiranrut A."/>
            <person name="Muangchinda C."/>
            <person name="Ningthoujam R."/>
            <person name="Klankeo P."/>
            <person name="Pinyakong O."/>
        </authorList>
    </citation>
    <scope>NUCLEOTIDE SEQUENCE</scope>
    <source>
        <strain evidence="2">TL01-2</strain>
    </source>
</reference>
<organism evidence="2 3">
    <name type="scientific">Priestia aryabhattai</name>
    <name type="common">Bacillus aryabhattai</name>
    <dbReference type="NCBI Taxonomy" id="412384"/>
    <lineage>
        <taxon>Bacteria</taxon>
        <taxon>Bacillati</taxon>
        <taxon>Bacillota</taxon>
        <taxon>Bacilli</taxon>
        <taxon>Bacillales</taxon>
        <taxon>Bacillaceae</taxon>
        <taxon>Priestia</taxon>
    </lineage>
</organism>
<sequence length="96" mass="10291">MIGVPLLAALLPGAFIILLTWWFRKNKTTLLLQVLPATLTIIAGLIYLYIGFVHIGGFAGAAYGYLAFFLVLFAIIALALALRKVPTNSGNATPSK</sequence>
<evidence type="ECO:0000313" key="3">
    <source>
        <dbReference type="Proteomes" id="UP001269400"/>
    </source>
</evidence>
<feature type="transmembrane region" description="Helical" evidence="1">
    <location>
        <begin position="6"/>
        <end position="23"/>
    </location>
</feature>
<keyword evidence="1" id="KW-0812">Transmembrane</keyword>
<dbReference type="Pfam" id="PF14150">
    <property type="entry name" value="YesK"/>
    <property type="match status" value="1"/>
</dbReference>
<gene>
    <name evidence="2" type="ORF">O0Q50_22020</name>
</gene>
<proteinExistence type="predicted"/>
<dbReference type="EMBL" id="JAPTGD010000002">
    <property type="protein sequence ID" value="MDU9693860.1"/>
    <property type="molecule type" value="Genomic_DNA"/>
</dbReference>
<dbReference type="AlphaFoldDB" id="A0AAX6NDX8"/>
<evidence type="ECO:0000313" key="2">
    <source>
        <dbReference type="EMBL" id="MDU9693860.1"/>
    </source>
</evidence>
<reference evidence="2" key="1">
    <citation type="journal article" date="2022" name="J Environ Chem Eng">
        <title>Biodegradation of petroleum oil using a constructed nonpathogenic and heavy metal-tolerant bacterial consortium isolated from marine sponges.</title>
        <authorList>
            <person name="Dechsakulwatana C."/>
            <person name="Rungsihiranrut A."/>
            <person name="Muangchinda C."/>
            <person name="Ningthoujam R."/>
            <person name="Klankeo P."/>
            <person name="Pinyakong O."/>
        </authorList>
    </citation>
    <scope>NUCLEOTIDE SEQUENCE</scope>
    <source>
        <strain evidence="2">TL01-2</strain>
    </source>
</reference>
<evidence type="ECO:0000256" key="1">
    <source>
        <dbReference type="SAM" id="Phobius"/>
    </source>
</evidence>
<keyword evidence="1" id="KW-1133">Transmembrane helix</keyword>
<feature type="transmembrane region" description="Helical" evidence="1">
    <location>
        <begin position="62"/>
        <end position="82"/>
    </location>
</feature>
<comment type="caution">
    <text evidence="2">The sequence shown here is derived from an EMBL/GenBank/DDBJ whole genome shotgun (WGS) entry which is preliminary data.</text>
</comment>
<protein>
    <submittedName>
        <fullName evidence="2">YesK family protein</fullName>
    </submittedName>
</protein>
<name>A0AAX6NDX8_PRIAR</name>